<evidence type="ECO:0000313" key="12">
    <source>
        <dbReference type="Ensembl" id="ENSNFUP00015046070.1"/>
    </source>
</evidence>
<dbReference type="EMBL" id="HADY01005512">
    <property type="protein sequence ID" value="SBP43997.1"/>
    <property type="molecule type" value="Transcribed_RNA"/>
</dbReference>
<dbReference type="KEGG" id="nfu:107382844"/>
<feature type="domain" description="Cystatin" evidence="9">
    <location>
        <begin position="3"/>
        <end position="88"/>
    </location>
</feature>
<dbReference type="PANTHER" id="PTHR11414">
    <property type="entry name" value="CYSTATIN FAMILY MEMBER"/>
    <property type="match status" value="1"/>
</dbReference>
<evidence type="ECO:0000313" key="13">
    <source>
        <dbReference type="Proteomes" id="UP000694548"/>
    </source>
</evidence>
<dbReference type="Gene3D" id="3.10.450.10">
    <property type="match status" value="1"/>
</dbReference>
<dbReference type="RefSeq" id="XP_015810661.1">
    <property type="nucleotide sequence ID" value="XM_015955175.1"/>
</dbReference>
<dbReference type="InterPro" id="IPR000010">
    <property type="entry name" value="Cystatin_dom"/>
</dbReference>
<dbReference type="InterPro" id="IPR001713">
    <property type="entry name" value="Prot_inh_stefin"/>
</dbReference>
<name>A0A1A7ZMD0_NOTFU</name>
<dbReference type="InterPro" id="IPR018073">
    <property type="entry name" value="Prot_inh_cystat_CS"/>
</dbReference>
<dbReference type="PRINTS" id="PR00295">
    <property type="entry name" value="STEFINA"/>
</dbReference>
<reference evidence="12" key="5">
    <citation type="submission" date="2025-05" db="UniProtKB">
        <authorList>
            <consortium name="Ensembl"/>
        </authorList>
    </citation>
    <scope>IDENTIFICATION</scope>
</reference>
<dbReference type="GO" id="GO:0002376">
    <property type="term" value="P:immune system process"/>
    <property type="evidence" value="ECO:0007669"/>
    <property type="project" value="UniProtKB-KW"/>
</dbReference>
<evidence type="ECO:0000256" key="2">
    <source>
        <dbReference type="ARBA" id="ARBA00009403"/>
    </source>
</evidence>
<dbReference type="GeneID" id="107382844"/>
<dbReference type="Ensembl" id="ENSNFUT00015048085.1">
    <property type="protein sequence ID" value="ENSNFUP00015046070.1"/>
    <property type="gene ID" value="ENSNFUG00015021862.1"/>
</dbReference>
<dbReference type="FunFam" id="3.10.450.10:FF:000001">
    <property type="entry name" value="Cystatin-A"/>
    <property type="match status" value="1"/>
</dbReference>
<evidence type="ECO:0000256" key="7">
    <source>
        <dbReference type="ARBA" id="ARBA00040677"/>
    </source>
</evidence>
<keyword evidence="6" id="KW-0391">Immunity</keyword>
<evidence type="ECO:0000256" key="3">
    <source>
        <dbReference type="ARBA" id="ARBA00022490"/>
    </source>
</evidence>
<protein>
    <recommendedName>
        <fullName evidence="7">Cystatin-B</fullName>
    </recommendedName>
    <alternativeName>
        <fullName evidence="8">Stefin-B</fullName>
    </alternativeName>
</protein>
<keyword evidence="5" id="KW-0789">Thiol protease inhibitor</keyword>
<dbReference type="InterPro" id="IPR046350">
    <property type="entry name" value="Cystatin_sf"/>
</dbReference>
<dbReference type="EMBL" id="JAAVVJ010000010">
    <property type="protein sequence ID" value="KAF7213855.1"/>
    <property type="molecule type" value="Genomic_DNA"/>
</dbReference>
<dbReference type="GO" id="GO:0004869">
    <property type="term" value="F:cysteine-type endopeptidase inhibitor activity"/>
    <property type="evidence" value="ECO:0007669"/>
    <property type="project" value="UniProtKB-KW"/>
</dbReference>
<dbReference type="CDD" id="cd00042">
    <property type="entry name" value="CY"/>
    <property type="match status" value="1"/>
</dbReference>
<keyword evidence="13" id="KW-1185">Reference proteome</keyword>
<accession>A0A1A7ZMD0</accession>
<dbReference type="OrthoDB" id="6115262at2759"/>
<dbReference type="GeneTree" id="ENSGT00940000154826"/>
<evidence type="ECO:0000256" key="8">
    <source>
        <dbReference type="ARBA" id="ARBA00041437"/>
    </source>
</evidence>
<dbReference type="Pfam" id="PF00031">
    <property type="entry name" value="Cystatin"/>
    <property type="match status" value="1"/>
</dbReference>
<dbReference type="Bgee" id="ENSNFUG00015021862">
    <property type="expression patterns" value="Expressed in caudal fin and 2 other cell types or tissues"/>
</dbReference>
<dbReference type="PANTHER" id="PTHR11414:SF21">
    <property type="entry name" value="CYSTATIN 14A, TANDEM DUPLICATE 1-RELATED"/>
    <property type="match status" value="1"/>
</dbReference>
<evidence type="ECO:0000256" key="1">
    <source>
        <dbReference type="ARBA" id="ARBA00004496"/>
    </source>
</evidence>
<reference evidence="10" key="4">
    <citation type="submission" date="2020-03" db="EMBL/GenBank/DDBJ databases">
        <title>Intra-Species Differences in Population Size shape Life History and Genome Evolution.</title>
        <authorList>
            <person name="Willemsen D."/>
            <person name="Cui R."/>
            <person name="Valenzano D.R."/>
        </authorList>
    </citation>
    <scope>NUCLEOTIDE SEQUENCE</scope>
    <source>
        <strain evidence="10">GRZ</strain>
        <tissue evidence="10">Whole</tissue>
    </source>
</reference>
<dbReference type="SMART" id="SM00043">
    <property type="entry name" value="CY"/>
    <property type="match status" value="1"/>
</dbReference>
<reference evidence="11" key="2">
    <citation type="submission" date="2016-05" db="EMBL/GenBank/DDBJ databases">
        <authorList>
            <person name="Lavstsen T."/>
            <person name="Jespersen J.S."/>
        </authorList>
    </citation>
    <scope>NUCLEOTIDE SEQUENCE</scope>
    <source>
        <tissue evidence="11">Brain</tissue>
    </source>
</reference>
<evidence type="ECO:0000256" key="4">
    <source>
        <dbReference type="ARBA" id="ARBA00022690"/>
    </source>
</evidence>
<proteinExistence type="inferred from homology"/>
<evidence type="ECO:0000313" key="10">
    <source>
        <dbReference type="EMBL" id="KAF7213855.1"/>
    </source>
</evidence>
<keyword evidence="4" id="KW-0646">Protease inhibitor</keyword>
<dbReference type="Proteomes" id="UP000822369">
    <property type="component" value="Chromosome 10"/>
</dbReference>
<dbReference type="OMA" id="INYFIKM"/>
<dbReference type="Proteomes" id="UP000694548">
    <property type="component" value="Chromosome sgr08"/>
</dbReference>
<reference evidence="11" key="3">
    <citation type="submission" date="2016-06" db="EMBL/GenBank/DDBJ databases">
        <title>The genome of a short-lived fish provides insights into sex chromosome evolution and the genetic control of aging.</title>
        <authorList>
            <person name="Reichwald K."/>
            <person name="Felder M."/>
            <person name="Petzold A."/>
            <person name="Koch P."/>
            <person name="Groth M."/>
            <person name="Platzer M."/>
        </authorList>
    </citation>
    <scope>NUCLEOTIDE SEQUENCE</scope>
    <source>
        <tissue evidence="11">Brain</tissue>
    </source>
</reference>
<sequence>MVDRLGGYSDIKPATDETQNICDAVKSNVEENTNKTYLEFKAVEYRVQIVAGVNYLIKVHVGGSDFLHMYVFQGPLLEGKADTKLKRVERHKNEDPLEPIRPYS</sequence>
<evidence type="ECO:0000259" key="9">
    <source>
        <dbReference type="SMART" id="SM00043"/>
    </source>
</evidence>
<keyword evidence="3" id="KW-0963">Cytoplasm</keyword>
<evidence type="ECO:0000256" key="6">
    <source>
        <dbReference type="ARBA" id="ARBA00022859"/>
    </source>
</evidence>
<reference evidence="12" key="1">
    <citation type="submission" date="2014-08" db="EMBL/GenBank/DDBJ databases">
        <authorList>
            <person name="Senf B."/>
            <person name="Petzold A."/>
            <person name="Downie B.R."/>
            <person name="Koch P."/>
            <person name="Platzer M."/>
        </authorList>
    </citation>
    <scope>NUCLEOTIDE SEQUENCE [LARGE SCALE GENOMIC DNA]</scope>
    <source>
        <strain evidence="12">GRZ</strain>
    </source>
</reference>
<dbReference type="GO" id="GO:0071220">
    <property type="term" value="P:cellular response to bacterial lipoprotein"/>
    <property type="evidence" value="ECO:0007669"/>
    <property type="project" value="UniProtKB-ARBA"/>
</dbReference>
<comment type="similarity">
    <text evidence="2">Belongs to the cystatin family.</text>
</comment>
<dbReference type="AlphaFoldDB" id="A0A1A7ZMD0"/>
<dbReference type="PROSITE" id="PS00287">
    <property type="entry name" value="CYSTATIN"/>
    <property type="match status" value="1"/>
</dbReference>
<gene>
    <name evidence="11" type="primary">CSTA</name>
    <name evidence="12" type="synonym">LOC107382844</name>
    <name evidence="10" type="ORF">G4P62_008200</name>
</gene>
<dbReference type="SUPFAM" id="SSF54403">
    <property type="entry name" value="Cystatin/monellin"/>
    <property type="match status" value="1"/>
</dbReference>
<dbReference type="GO" id="GO:0005829">
    <property type="term" value="C:cytosol"/>
    <property type="evidence" value="ECO:0007669"/>
    <property type="project" value="TreeGrafter"/>
</dbReference>
<organism evidence="11">
    <name type="scientific">Nothobranchius furzeri</name>
    <name type="common">Turquoise killifish</name>
    <dbReference type="NCBI Taxonomy" id="105023"/>
    <lineage>
        <taxon>Eukaryota</taxon>
        <taxon>Metazoa</taxon>
        <taxon>Chordata</taxon>
        <taxon>Craniata</taxon>
        <taxon>Vertebrata</taxon>
        <taxon>Euteleostomi</taxon>
        <taxon>Actinopterygii</taxon>
        <taxon>Neopterygii</taxon>
        <taxon>Teleostei</taxon>
        <taxon>Neoteleostei</taxon>
        <taxon>Acanthomorphata</taxon>
        <taxon>Ovalentaria</taxon>
        <taxon>Atherinomorphae</taxon>
        <taxon>Cyprinodontiformes</taxon>
        <taxon>Nothobranchiidae</taxon>
        <taxon>Nothobranchius</taxon>
    </lineage>
</organism>
<comment type="subcellular location">
    <subcellularLocation>
        <location evidence="1">Cytoplasm</location>
    </subcellularLocation>
</comment>
<evidence type="ECO:0000313" key="11">
    <source>
        <dbReference type="EMBL" id="SBP43997.1"/>
    </source>
</evidence>
<evidence type="ECO:0000256" key="5">
    <source>
        <dbReference type="ARBA" id="ARBA00022704"/>
    </source>
</evidence>